<reference evidence="2" key="1">
    <citation type="journal article" date="2014" name="Nat. Commun.">
        <title>The emerging biofuel crop Camelina sativa retains a highly undifferentiated hexaploid genome structure.</title>
        <authorList>
            <person name="Kagale S."/>
            <person name="Koh C."/>
            <person name="Nixon J."/>
            <person name="Bollina V."/>
            <person name="Clarke W.E."/>
            <person name="Tuteja R."/>
            <person name="Spillane C."/>
            <person name="Robinson S.J."/>
            <person name="Links M.G."/>
            <person name="Clarke C."/>
            <person name="Higgins E.E."/>
            <person name="Huebert T."/>
            <person name="Sharpe A.G."/>
            <person name="Parkin I.A."/>
        </authorList>
    </citation>
    <scope>NUCLEOTIDE SEQUENCE [LARGE SCALE GENOMIC DNA]</scope>
    <source>
        <strain evidence="2">cv. DH55</strain>
    </source>
</reference>
<evidence type="ECO:0000313" key="2">
    <source>
        <dbReference type="Proteomes" id="UP000694864"/>
    </source>
</evidence>
<accession>A0ABM0TSU5</accession>
<feature type="region of interest" description="Disordered" evidence="1">
    <location>
        <begin position="233"/>
        <end position="268"/>
    </location>
</feature>
<protein>
    <submittedName>
        <fullName evidence="3">Uncharacterized protein LOC104714994</fullName>
    </submittedName>
</protein>
<dbReference type="RefSeq" id="XP_010430755.1">
    <property type="nucleotide sequence ID" value="XM_010432453.1"/>
</dbReference>
<dbReference type="Pfam" id="PF14223">
    <property type="entry name" value="Retrotran_gag_2"/>
    <property type="match status" value="1"/>
</dbReference>
<dbReference type="PANTHER" id="PTHR47481:SF22">
    <property type="entry name" value="RETROTRANSPOSON GAG DOMAIN-CONTAINING PROTEIN"/>
    <property type="match status" value="1"/>
</dbReference>
<feature type="compositionally biased region" description="Low complexity" evidence="1">
    <location>
        <begin position="237"/>
        <end position="261"/>
    </location>
</feature>
<proteinExistence type="predicted"/>
<evidence type="ECO:0000256" key="1">
    <source>
        <dbReference type="SAM" id="MobiDB-lite"/>
    </source>
</evidence>
<name>A0ABM0TSU5_CAMSA</name>
<dbReference type="Proteomes" id="UP000694864">
    <property type="component" value="Chromosome 9"/>
</dbReference>
<dbReference type="GeneID" id="104714994"/>
<reference evidence="3" key="2">
    <citation type="submission" date="2025-08" db="UniProtKB">
        <authorList>
            <consortium name="RefSeq"/>
        </authorList>
    </citation>
    <scope>IDENTIFICATION</scope>
    <source>
        <tissue evidence="3">Leaf</tissue>
    </source>
</reference>
<keyword evidence="2" id="KW-1185">Reference proteome</keyword>
<dbReference type="PANTHER" id="PTHR47481">
    <property type="match status" value="1"/>
</dbReference>
<evidence type="ECO:0000313" key="3">
    <source>
        <dbReference type="RefSeq" id="XP_010430755.1"/>
    </source>
</evidence>
<sequence length="268" mass="29716">MAESTSATITTASAGQLHHVNMANVTKLTASNFMMWSRQIRVLLAGYGLAGYLDGTTVAPTPTVLCEGHTIPNPEYVLWQRQDQLIVASLLGTISVEIQPIRSKASTTTQIWVLLTSTYAKPTWRHIKQLREQIKQWRKGTRSVDEYVQGLVSRFDQLATLGKPYEHEEQIEYLLAGLPEDYKPIVDQIEGRDSPPTMPALHEKLINFELKLQSQASTISVAPVTANVAFNKSYGHSNNNNNYQSRNPRNSSRGSSSSSSRGGHGKGY</sequence>
<organism evidence="2 3">
    <name type="scientific">Camelina sativa</name>
    <name type="common">False flax</name>
    <name type="synonym">Myagrum sativum</name>
    <dbReference type="NCBI Taxonomy" id="90675"/>
    <lineage>
        <taxon>Eukaryota</taxon>
        <taxon>Viridiplantae</taxon>
        <taxon>Streptophyta</taxon>
        <taxon>Embryophyta</taxon>
        <taxon>Tracheophyta</taxon>
        <taxon>Spermatophyta</taxon>
        <taxon>Magnoliopsida</taxon>
        <taxon>eudicotyledons</taxon>
        <taxon>Gunneridae</taxon>
        <taxon>Pentapetalae</taxon>
        <taxon>rosids</taxon>
        <taxon>malvids</taxon>
        <taxon>Brassicales</taxon>
        <taxon>Brassicaceae</taxon>
        <taxon>Camelineae</taxon>
        <taxon>Camelina</taxon>
    </lineage>
</organism>
<gene>
    <name evidence="3" type="primary">LOC104714994</name>
</gene>